<dbReference type="InterPro" id="IPR029063">
    <property type="entry name" value="SAM-dependent_MTases_sf"/>
</dbReference>
<protein>
    <submittedName>
        <fullName evidence="2">Class I SAM-dependent methyltransferase</fullName>
    </submittedName>
</protein>
<evidence type="ECO:0000259" key="1">
    <source>
        <dbReference type="Pfam" id="PF13847"/>
    </source>
</evidence>
<dbReference type="InterPro" id="IPR025714">
    <property type="entry name" value="Methyltranfer_dom"/>
</dbReference>
<comment type="caution">
    <text evidence="2">The sequence shown here is derived from an EMBL/GenBank/DDBJ whole genome shotgun (WGS) entry which is preliminary data.</text>
</comment>
<evidence type="ECO:0000313" key="2">
    <source>
        <dbReference type="EMBL" id="MBW4561185.1"/>
    </source>
</evidence>
<dbReference type="AlphaFoldDB" id="A0A951UGM2"/>
<feature type="domain" description="Methyltransferase" evidence="1">
    <location>
        <begin position="43"/>
        <end position="146"/>
    </location>
</feature>
<keyword evidence="2" id="KW-0489">Methyltransferase</keyword>
<reference evidence="2" key="1">
    <citation type="submission" date="2021-05" db="EMBL/GenBank/DDBJ databases">
        <authorList>
            <person name="Pietrasiak N."/>
            <person name="Ward R."/>
            <person name="Stajich J.E."/>
            <person name="Kurbessoian T."/>
        </authorList>
    </citation>
    <scope>NUCLEOTIDE SEQUENCE</scope>
    <source>
        <strain evidence="2">JT2-VF2</strain>
    </source>
</reference>
<accession>A0A951UGM2</accession>
<dbReference type="CDD" id="cd02440">
    <property type="entry name" value="AdoMet_MTases"/>
    <property type="match status" value="1"/>
</dbReference>
<dbReference type="GO" id="GO:0032259">
    <property type="term" value="P:methylation"/>
    <property type="evidence" value="ECO:0007669"/>
    <property type="project" value="UniProtKB-KW"/>
</dbReference>
<reference evidence="2" key="2">
    <citation type="journal article" date="2022" name="Microbiol. Resour. Announc.">
        <title>Metagenome Sequencing to Explore Phylogenomics of Terrestrial Cyanobacteria.</title>
        <authorList>
            <person name="Ward R.D."/>
            <person name="Stajich J.E."/>
            <person name="Johansen J.R."/>
            <person name="Huntemann M."/>
            <person name="Clum A."/>
            <person name="Foster B."/>
            <person name="Foster B."/>
            <person name="Roux S."/>
            <person name="Palaniappan K."/>
            <person name="Varghese N."/>
            <person name="Mukherjee S."/>
            <person name="Reddy T.B.K."/>
            <person name="Daum C."/>
            <person name="Copeland A."/>
            <person name="Chen I.A."/>
            <person name="Ivanova N.N."/>
            <person name="Kyrpides N.C."/>
            <person name="Shapiro N."/>
            <person name="Eloe-Fadrosh E.A."/>
            <person name="Pietrasiak N."/>
        </authorList>
    </citation>
    <scope>NUCLEOTIDE SEQUENCE</scope>
    <source>
        <strain evidence="2">JT2-VF2</strain>
    </source>
</reference>
<dbReference type="PANTHER" id="PTHR43861">
    <property type="entry name" value="TRANS-ACONITATE 2-METHYLTRANSFERASE-RELATED"/>
    <property type="match status" value="1"/>
</dbReference>
<gene>
    <name evidence="2" type="ORF">KME32_08485</name>
</gene>
<evidence type="ECO:0000313" key="3">
    <source>
        <dbReference type="Proteomes" id="UP000715781"/>
    </source>
</evidence>
<dbReference type="Gene3D" id="3.40.50.150">
    <property type="entry name" value="Vaccinia Virus protein VP39"/>
    <property type="match status" value="1"/>
</dbReference>
<dbReference type="Proteomes" id="UP000715781">
    <property type="component" value="Unassembled WGS sequence"/>
</dbReference>
<sequence length="177" mass="20881">MAMLQPLKDLEIFYQQDDPWQYENTPDDKKRKEIILSEIPNKDYKNVLDIGCGHGFITRDLPGKNILGVDISSNAIIQAKKHETTNLKFIQSSIFDIPKKTSVKFDLIIITGVLYPQYIGSSHNLIYLIIDQLIVDNGILICCHIDDWYRTRFSYLMLEYYLFEYRQYTQRLEIYVK</sequence>
<proteinExistence type="predicted"/>
<dbReference type="GO" id="GO:0008168">
    <property type="term" value="F:methyltransferase activity"/>
    <property type="evidence" value="ECO:0007669"/>
    <property type="project" value="UniProtKB-KW"/>
</dbReference>
<dbReference type="Pfam" id="PF13847">
    <property type="entry name" value="Methyltransf_31"/>
    <property type="match status" value="1"/>
</dbReference>
<name>A0A951UGM2_9NOST</name>
<dbReference type="EMBL" id="JAHHHN010000004">
    <property type="protein sequence ID" value="MBW4561185.1"/>
    <property type="molecule type" value="Genomic_DNA"/>
</dbReference>
<organism evidence="2 3">
    <name type="scientific">Mojavia pulchra JT2-VF2</name>
    <dbReference type="NCBI Taxonomy" id="287848"/>
    <lineage>
        <taxon>Bacteria</taxon>
        <taxon>Bacillati</taxon>
        <taxon>Cyanobacteriota</taxon>
        <taxon>Cyanophyceae</taxon>
        <taxon>Nostocales</taxon>
        <taxon>Nostocaceae</taxon>
    </lineage>
</organism>
<dbReference type="SUPFAM" id="SSF53335">
    <property type="entry name" value="S-adenosyl-L-methionine-dependent methyltransferases"/>
    <property type="match status" value="1"/>
</dbReference>
<keyword evidence="2" id="KW-0808">Transferase</keyword>